<organism evidence="11 12">
    <name type="scientific">Hyalella azteca</name>
    <name type="common">Amphipod</name>
    <dbReference type="NCBI Taxonomy" id="294128"/>
    <lineage>
        <taxon>Eukaryota</taxon>
        <taxon>Metazoa</taxon>
        <taxon>Ecdysozoa</taxon>
        <taxon>Arthropoda</taxon>
        <taxon>Crustacea</taxon>
        <taxon>Multicrustacea</taxon>
        <taxon>Malacostraca</taxon>
        <taxon>Eumalacostraca</taxon>
        <taxon>Peracarida</taxon>
        <taxon>Amphipoda</taxon>
        <taxon>Senticaudata</taxon>
        <taxon>Talitrida</taxon>
        <taxon>Talitroidea</taxon>
        <taxon>Hyalellidae</taxon>
        <taxon>Hyalella</taxon>
    </lineage>
</organism>
<feature type="region of interest" description="Disordered" evidence="8">
    <location>
        <begin position="414"/>
        <end position="435"/>
    </location>
</feature>
<dbReference type="GO" id="GO:0006606">
    <property type="term" value="P:protein import into nucleus"/>
    <property type="evidence" value="ECO:0007669"/>
    <property type="project" value="TreeGrafter"/>
</dbReference>
<dbReference type="GeneID" id="108665193"/>
<dbReference type="Gene3D" id="1.20.58.1380">
    <property type="match status" value="1"/>
</dbReference>
<dbReference type="GO" id="GO:0016973">
    <property type="term" value="P:poly(A)+ mRNA export from nucleus"/>
    <property type="evidence" value="ECO:0007669"/>
    <property type="project" value="TreeGrafter"/>
</dbReference>
<dbReference type="Pfam" id="PF03177">
    <property type="entry name" value="Nucleoporin_C"/>
    <property type="match status" value="1"/>
</dbReference>
<dbReference type="AlphaFoldDB" id="A0A8B7N1I6"/>
<evidence type="ECO:0000256" key="8">
    <source>
        <dbReference type="SAM" id="MobiDB-lite"/>
    </source>
</evidence>
<evidence type="ECO:0000313" key="11">
    <source>
        <dbReference type="Proteomes" id="UP000694843"/>
    </source>
</evidence>
<evidence type="ECO:0000259" key="10">
    <source>
        <dbReference type="Pfam" id="PF08801"/>
    </source>
</evidence>
<protein>
    <submittedName>
        <fullName evidence="12">Nuclear pore complex protein Nup133</fullName>
    </submittedName>
</protein>
<accession>A0A8B7N1I6</accession>
<dbReference type="PANTHER" id="PTHR13405">
    <property type="entry name" value="NUCLEAR PORE COMPLEX PROTEIN NUP133"/>
    <property type="match status" value="1"/>
</dbReference>
<feature type="compositionally biased region" description="Low complexity" evidence="8">
    <location>
        <begin position="416"/>
        <end position="435"/>
    </location>
</feature>
<dbReference type="Gene3D" id="2.130.10.10">
    <property type="entry name" value="YVTN repeat-like/Quinoprotein amine dehydrogenase"/>
    <property type="match status" value="1"/>
</dbReference>
<reference evidence="12" key="1">
    <citation type="submission" date="2025-08" db="UniProtKB">
        <authorList>
            <consortium name="RefSeq"/>
        </authorList>
    </citation>
    <scope>IDENTIFICATION</scope>
    <source>
        <tissue evidence="12">Whole organism</tissue>
    </source>
</reference>
<feature type="compositionally biased region" description="Gly residues" evidence="8">
    <location>
        <begin position="31"/>
        <end position="41"/>
    </location>
</feature>
<keyword evidence="7" id="KW-0539">Nucleus</keyword>
<evidence type="ECO:0000313" key="12">
    <source>
        <dbReference type="RefSeq" id="XP_018007415.2"/>
    </source>
</evidence>
<keyword evidence="11" id="KW-1185">Reference proteome</keyword>
<dbReference type="Gene3D" id="1.25.40.700">
    <property type="match status" value="1"/>
</dbReference>
<dbReference type="GO" id="GO:0000972">
    <property type="term" value="P:transcription-dependent tethering of RNA polymerase II gene DNA at nuclear periphery"/>
    <property type="evidence" value="ECO:0007669"/>
    <property type="project" value="TreeGrafter"/>
</dbReference>
<evidence type="ECO:0000259" key="9">
    <source>
        <dbReference type="Pfam" id="PF03177"/>
    </source>
</evidence>
<dbReference type="Proteomes" id="UP000694843">
    <property type="component" value="Unplaced"/>
</dbReference>
<dbReference type="GO" id="GO:0031080">
    <property type="term" value="C:nuclear pore outer ring"/>
    <property type="evidence" value="ECO:0007669"/>
    <property type="project" value="TreeGrafter"/>
</dbReference>
<proteinExistence type="inferred from homology"/>
<evidence type="ECO:0000256" key="4">
    <source>
        <dbReference type="ARBA" id="ARBA00022816"/>
    </source>
</evidence>
<dbReference type="KEGG" id="hazt:108665193"/>
<dbReference type="OMA" id="TRKYEEY"/>
<evidence type="ECO:0000256" key="5">
    <source>
        <dbReference type="ARBA" id="ARBA00022927"/>
    </source>
</evidence>
<dbReference type="InterPro" id="IPR007187">
    <property type="entry name" value="Nucleoporin_Nup133/Nup155_C"/>
</dbReference>
<dbReference type="CTD" id="55746"/>
<gene>
    <name evidence="12" type="primary">LOC108665193</name>
</gene>
<dbReference type="RefSeq" id="XP_018007415.2">
    <property type="nucleotide sequence ID" value="XM_018151926.2"/>
</dbReference>
<keyword evidence="3" id="KW-0813">Transport</keyword>
<dbReference type="PANTHER" id="PTHR13405:SF11">
    <property type="entry name" value="NUCLEAR PORE COMPLEX PROTEIN NUP133"/>
    <property type="match status" value="1"/>
</dbReference>
<feature type="compositionally biased region" description="Basic and acidic residues" evidence="8">
    <location>
        <begin position="996"/>
        <end position="1006"/>
    </location>
</feature>
<feature type="region of interest" description="Disordered" evidence="8">
    <location>
        <begin position="1"/>
        <end position="66"/>
    </location>
</feature>
<evidence type="ECO:0000256" key="1">
    <source>
        <dbReference type="ARBA" id="ARBA00004259"/>
    </source>
</evidence>
<keyword evidence="6" id="KW-0811">Translocation</keyword>
<evidence type="ECO:0000256" key="6">
    <source>
        <dbReference type="ARBA" id="ARBA00023010"/>
    </source>
</evidence>
<evidence type="ECO:0000256" key="3">
    <source>
        <dbReference type="ARBA" id="ARBA00022448"/>
    </source>
</evidence>
<dbReference type="InterPro" id="IPR015943">
    <property type="entry name" value="WD40/YVTN_repeat-like_dom_sf"/>
</dbReference>
<sequence>MFTPKTGTNLPSSASGRALASGSRRRTSVGGLAGSPFGVGGSRSNARSPFANPSGRNTPTLGTPGTALGQQSQYCIETYGNALPALVKEALTFSEKSSEMSVVLSSCGWAWLVTGRRLLVWRFTNEGHLPLAGTPMSRSGRGGHATEFRELLLPQSDLAHRAQLVVLRQPDSSQLPSCMAVSPEGNVRYWHSIAHESSYAEITTELQGQECDSLLYLSSRLGYFLATTTSTCLLLLPSPAPHSSQPEVSVRLVKAPAGLLGGLSRRVTSLMFGSLPTQSPEARLVRVVCRSSSAGGVEVLVVSAEHLQCWHLSPGSSSDSLVYQAPLLQLVSQALAAKMQAGLGAAGGTGARGPACGGGGVWLLDAQPQPHAPSQLVVLVAALHPARGSELTLALAVVESGSCPQGVLSTTLLQQSDVPPSLDPPSSSGGVSDDSAPPAPLLQYRLVLASCTAFVHTPSSVIAVPCSDATIALSVRVALPAPGDRLLGTGRLKGHALFFSASQGVLAVTPPGGAAPAGDLQLQRCASLMPSSEHGVLEETFPQGSYQDLPDAALALSRKLLDDTPATDPRWAEVGGVGGGGGTTHSLIITNQIRDKMTAHKFYLNFLHQTGLWGQLGLLGSSGDQARKTLQEDTQRLAFAAALRARHQQHQQLVDHAIAEVVRERGDVVTGRLTAADLFYWRVSAVHDIVWGLSRALQQVVDADVAPRDAPGTLHTTASLVLALVRAATAGGRAATAGGRPAPPAIPSSPPTEYVPWTASGGPRGLRTLLIALHRNIVEVGIGQAADAASRASLYASLVDLADVILAGYQPQLTSLLRPADTAASAARISIKLRGAQYPQALSLAEKYCDYRVLVEVCDAMEDTQRLHGYMEHFSDQGFSDFVFRWFLETGKRGRLLSYGRGGSGPEGGEWAAQLATFLKGYAGLEWLHQLGSRDFAAAHESLKQQALAETAYLARKKTLVSLSKLCGMVASAKDAQEDEDDEDVTQPCTDQDLPTPDHARHTRDDVGEDEPDLLRAEEELILYQEQLPQQVLAAHNLSPDTMRVLSPAHMIELYTSEDNVCATELDFKKALELLSFVPRLEECEALKLSIWVRAALRDSWHSLSTDAPLDAISGTLLFRTVELAYSQGCDLRDLLVPVEDLLAAEDLQPLARDAGFCFLVRAGYEKLTLLTA</sequence>
<comment type="subcellular location">
    <subcellularLocation>
        <location evidence="1">Nucleus envelope</location>
    </subcellularLocation>
</comment>
<dbReference type="Pfam" id="PF08801">
    <property type="entry name" value="Nucleoporin_N"/>
    <property type="match status" value="1"/>
</dbReference>
<dbReference type="SUPFAM" id="SSF117289">
    <property type="entry name" value="Nucleoporin domain"/>
    <property type="match status" value="1"/>
</dbReference>
<feature type="domain" description="Nucleoporin Nup133/Nup155-like N-terminal" evidence="10">
    <location>
        <begin position="81"/>
        <end position="470"/>
    </location>
</feature>
<keyword evidence="4" id="KW-0509">mRNA transport</keyword>
<feature type="compositionally biased region" description="Low complexity" evidence="8">
    <location>
        <begin position="12"/>
        <end position="22"/>
    </location>
</feature>
<feature type="region of interest" description="Disordered" evidence="8">
    <location>
        <begin position="974"/>
        <end position="1010"/>
    </location>
</feature>
<keyword evidence="5" id="KW-0653">Protein transport</keyword>
<dbReference type="InterPro" id="IPR037624">
    <property type="entry name" value="Nup133-like"/>
</dbReference>
<name>A0A8B7N1I6_HYAAZ</name>
<comment type="similarity">
    <text evidence="2">Belongs to the nucleoporin Nup133 family.</text>
</comment>
<dbReference type="OrthoDB" id="6342440at2759"/>
<evidence type="ECO:0000256" key="2">
    <source>
        <dbReference type="ARBA" id="ARBA00005569"/>
    </source>
</evidence>
<feature type="compositionally biased region" description="Polar residues" evidence="8">
    <location>
        <begin position="1"/>
        <end position="11"/>
    </location>
</feature>
<evidence type="ECO:0000256" key="7">
    <source>
        <dbReference type="ARBA" id="ARBA00023242"/>
    </source>
</evidence>
<feature type="domain" description="Nucleoporin Nup133/Nup155-like C-terminal" evidence="9">
    <location>
        <begin position="839"/>
        <end position="1045"/>
    </location>
</feature>
<dbReference type="InterPro" id="IPR014908">
    <property type="entry name" value="Nucleoporin_Nup133/Nup155_N"/>
</dbReference>
<dbReference type="GO" id="GO:0017056">
    <property type="term" value="F:structural constituent of nuclear pore"/>
    <property type="evidence" value="ECO:0007669"/>
    <property type="project" value="InterPro"/>
</dbReference>